<feature type="region of interest" description="Disordered" evidence="1">
    <location>
        <begin position="1"/>
        <end position="65"/>
    </location>
</feature>
<feature type="compositionally biased region" description="Basic and acidic residues" evidence="1">
    <location>
        <begin position="146"/>
        <end position="158"/>
    </location>
</feature>
<feature type="compositionally biased region" description="Low complexity" evidence="1">
    <location>
        <begin position="194"/>
        <end position="203"/>
    </location>
</feature>
<dbReference type="Proteomes" id="UP001175001">
    <property type="component" value="Unassembled WGS sequence"/>
</dbReference>
<comment type="caution">
    <text evidence="2">The sequence shown here is derived from an EMBL/GenBank/DDBJ whole genome shotgun (WGS) entry which is preliminary data.</text>
</comment>
<evidence type="ECO:0000313" key="2">
    <source>
        <dbReference type="EMBL" id="KAK0660534.1"/>
    </source>
</evidence>
<dbReference type="EMBL" id="JAUJDW010000010">
    <property type="protein sequence ID" value="KAK0660534.1"/>
    <property type="molecule type" value="Genomic_DNA"/>
</dbReference>
<evidence type="ECO:0000313" key="3">
    <source>
        <dbReference type="Proteomes" id="UP001175001"/>
    </source>
</evidence>
<feature type="compositionally biased region" description="Low complexity" evidence="1">
    <location>
        <begin position="122"/>
        <end position="141"/>
    </location>
</feature>
<dbReference type="AlphaFoldDB" id="A0AA39YXR9"/>
<feature type="region of interest" description="Disordered" evidence="1">
    <location>
        <begin position="185"/>
        <end position="281"/>
    </location>
</feature>
<gene>
    <name evidence="2" type="ORF">DIS24_g3155</name>
</gene>
<keyword evidence="3" id="KW-1185">Reference proteome</keyword>
<feature type="compositionally biased region" description="Polar residues" evidence="1">
    <location>
        <begin position="239"/>
        <end position="274"/>
    </location>
</feature>
<feature type="compositionally biased region" description="Polar residues" evidence="1">
    <location>
        <begin position="112"/>
        <end position="121"/>
    </location>
</feature>
<sequence>MADPDSTSSSPAPTERLKATSGTYRGTKRSRASTDPGKEEKKNKKHKDNASSPILKDDSEWGNCLNEVGNMADIEDNDQDYDNDTICAGVDNDHDFDAPKTHLSNIRKAGPNTRNVTHNFATMSSTSFSGTTTSTSSTSPTKKQRACPDKAQKEVKDAAKAAEDAEAAAEAQFIADCKEITRRAAAINEDSETETTATTDSTSNGNGDTQVYTAAVDTEGGKNQAKEVKAGNKVKASQIVDNNVESSSGSTGASGPKDNSASQSGREGSVSNINLVFRPRT</sequence>
<protein>
    <submittedName>
        <fullName evidence="2">Uncharacterized protein</fullName>
    </submittedName>
</protein>
<organism evidence="2 3">
    <name type="scientific">Lasiodiplodia hormozganensis</name>
    <dbReference type="NCBI Taxonomy" id="869390"/>
    <lineage>
        <taxon>Eukaryota</taxon>
        <taxon>Fungi</taxon>
        <taxon>Dikarya</taxon>
        <taxon>Ascomycota</taxon>
        <taxon>Pezizomycotina</taxon>
        <taxon>Dothideomycetes</taxon>
        <taxon>Dothideomycetes incertae sedis</taxon>
        <taxon>Botryosphaeriales</taxon>
        <taxon>Botryosphaeriaceae</taxon>
        <taxon>Lasiodiplodia</taxon>
    </lineage>
</organism>
<feature type="compositionally biased region" description="Low complexity" evidence="1">
    <location>
        <begin position="1"/>
        <end position="14"/>
    </location>
</feature>
<reference evidence="2" key="1">
    <citation type="submission" date="2023-06" db="EMBL/GenBank/DDBJ databases">
        <title>Multi-omics analyses reveal the molecular pathogenesis toolkit of Lasiodiplodia hormozganensis, a cross-kingdom pathogen.</title>
        <authorList>
            <person name="Felix C."/>
            <person name="Meneses R."/>
            <person name="Goncalves M.F.M."/>
            <person name="Tilleman L."/>
            <person name="Duarte A.S."/>
            <person name="Jorrin-Novo J.V."/>
            <person name="Van De Peer Y."/>
            <person name="Deforce D."/>
            <person name="Van Nieuwerburgh F."/>
            <person name="Esteves A.C."/>
            <person name="Alves A."/>
        </authorList>
    </citation>
    <scope>NUCLEOTIDE SEQUENCE</scope>
    <source>
        <strain evidence="2">CBS 339.90</strain>
    </source>
</reference>
<accession>A0AA39YXR9</accession>
<name>A0AA39YXR9_9PEZI</name>
<evidence type="ECO:0000256" key="1">
    <source>
        <dbReference type="SAM" id="MobiDB-lite"/>
    </source>
</evidence>
<feature type="region of interest" description="Disordered" evidence="1">
    <location>
        <begin position="104"/>
        <end position="158"/>
    </location>
</feature>
<proteinExistence type="predicted"/>